<keyword evidence="3 4" id="KW-0443">Lipid metabolism</keyword>
<accession>E6X1F2</accession>
<dbReference type="KEGG" id="nsa:Nitsa_0617"/>
<feature type="active site" description="Proton acceptor" evidence="4">
    <location>
        <position position="149"/>
    </location>
</feature>
<evidence type="ECO:0000259" key="5">
    <source>
        <dbReference type="PROSITE" id="PS51635"/>
    </source>
</evidence>
<name>E6X1F2_NITSE</name>
<protein>
    <submittedName>
        <fullName evidence="6">Patatin</fullName>
    </submittedName>
</protein>
<proteinExistence type="predicted"/>
<dbReference type="eggNOG" id="COG1752">
    <property type="taxonomic scope" value="Bacteria"/>
</dbReference>
<keyword evidence="1 4" id="KW-0378">Hydrolase</keyword>
<dbReference type="Proteomes" id="UP000008633">
    <property type="component" value="Chromosome"/>
</dbReference>
<sequence>MELSLCFSGGALRAAAQIGVLRFLEEQGVRVRAVSGSSAGSVMALLSAAGWESRQIEAFLRSIRRRDLFRLGGKPGLFSLDGVEERLREALGTLDYAELSIPCFTCVTGLDRAQTRYLSTGDPIANVVASSALIPIFGPRKIGEEWYIDGGFSDNLPVKPLLDFDAPVLAINVNPLEGEPPGNFRSLLMRSLMIMLNSNIRPSRELAHAYLEVKGVAGMGLFDFDRIDEAIDAGYREIESTWDDLKQSLFTSRVL</sequence>
<feature type="short sequence motif" description="GXSXG" evidence="4">
    <location>
        <begin position="36"/>
        <end position="40"/>
    </location>
</feature>
<dbReference type="HOGENOM" id="CLU_047251_0_1_7"/>
<dbReference type="InterPro" id="IPR002641">
    <property type="entry name" value="PNPLA_dom"/>
</dbReference>
<dbReference type="OrthoDB" id="5290098at2"/>
<dbReference type="InterPro" id="IPR050301">
    <property type="entry name" value="NTE"/>
</dbReference>
<evidence type="ECO:0000256" key="2">
    <source>
        <dbReference type="ARBA" id="ARBA00022963"/>
    </source>
</evidence>
<dbReference type="RefSeq" id="WP_013553581.1">
    <property type="nucleotide sequence ID" value="NC_014935.1"/>
</dbReference>
<feature type="active site" description="Nucleophile" evidence="4">
    <location>
        <position position="38"/>
    </location>
</feature>
<reference evidence="6 7" key="1">
    <citation type="journal article" date="2011" name="Stand. Genomic Sci.">
        <title>Complete genome sequence of Nitratifractor salsuginis type strain (E9I37-1).</title>
        <authorList>
            <person name="Anderson I."/>
            <person name="Sikorski J."/>
            <person name="Zeytun A."/>
            <person name="Nolan M."/>
            <person name="Lapidus A."/>
            <person name="Lucas S."/>
            <person name="Hammon N."/>
            <person name="Deshpande S."/>
            <person name="Cheng J.F."/>
            <person name="Tapia R."/>
            <person name="Han C."/>
            <person name="Goodwin L."/>
            <person name="Pitluck S."/>
            <person name="Liolios K."/>
            <person name="Pagani I."/>
            <person name="Ivanova N."/>
            <person name="Huntemann M."/>
            <person name="Mavromatis K."/>
            <person name="Ovchinikova G."/>
            <person name="Pati A."/>
            <person name="Chen A."/>
            <person name="Palaniappan K."/>
            <person name="Land M."/>
            <person name="Hauser L."/>
            <person name="Brambilla E.M."/>
            <person name="Ngatchou-Djao O.D."/>
            <person name="Rohde M."/>
            <person name="Tindall B.J."/>
            <person name="Goker M."/>
            <person name="Detter J.C."/>
            <person name="Woyke T."/>
            <person name="Bristow J."/>
            <person name="Eisen J.A."/>
            <person name="Markowitz V."/>
            <person name="Hugenholtz P."/>
            <person name="Klenk H.P."/>
            <person name="Kyrpides N.C."/>
        </authorList>
    </citation>
    <scope>NUCLEOTIDE SEQUENCE [LARGE SCALE GENOMIC DNA]</scope>
    <source>
        <strain evidence="7">DSM 16511 / JCM 12458 / E9I37-1</strain>
    </source>
</reference>
<reference evidence="7" key="2">
    <citation type="submission" date="2011-01" db="EMBL/GenBank/DDBJ databases">
        <title>The complete genome of Nitratifractor salsuginis DSM 16511.</title>
        <authorList>
            <consortium name="US DOE Joint Genome Institute (JGI-PGF)"/>
            <person name="Lucas S."/>
            <person name="Copeland A."/>
            <person name="Lapidus A."/>
            <person name="Bruce D."/>
            <person name="Goodwin L."/>
            <person name="Pitluck S."/>
            <person name="Kyrpides N."/>
            <person name="Mavromatis K."/>
            <person name="Ivanova N."/>
            <person name="Mikhailova N."/>
            <person name="Zeytun A."/>
            <person name="Detter J.C."/>
            <person name="Tapia R."/>
            <person name="Han C."/>
            <person name="Land M."/>
            <person name="Hauser L."/>
            <person name="Markowitz V."/>
            <person name="Cheng J.-F."/>
            <person name="Hugenholtz P."/>
            <person name="Woyke T."/>
            <person name="Wu D."/>
            <person name="Tindall B."/>
            <person name="Schuetze A."/>
            <person name="Brambilla E."/>
            <person name="Klenk H.-P."/>
            <person name="Eisen J.A."/>
        </authorList>
    </citation>
    <scope>NUCLEOTIDE SEQUENCE [LARGE SCALE GENOMIC DNA]</scope>
    <source>
        <strain evidence="7">DSM 16511 / JCM 12458 / E9I37-1</strain>
    </source>
</reference>
<dbReference type="STRING" id="749222.Nitsa_0617"/>
<dbReference type="GO" id="GO:0016042">
    <property type="term" value="P:lipid catabolic process"/>
    <property type="evidence" value="ECO:0007669"/>
    <property type="project" value="UniProtKB-UniRule"/>
</dbReference>
<dbReference type="PANTHER" id="PTHR14226:SF78">
    <property type="entry name" value="SLR0060 PROTEIN"/>
    <property type="match status" value="1"/>
</dbReference>
<feature type="domain" description="PNPLA" evidence="5">
    <location>
        <begin position="5"/>
        <end position="162"/>
    </location>
</feature>
<evidence type="ECO:0000256" key="3">
    <source>
        <dbReference type="ARBA" id="ARBA00023098"/>
    </source>
</evidence>
<comment type="caution">
    <text evidence="4">Lacks conserved residue(s) required for the propagation of feature annotation.</text>
</comment>
<keyword evidence="7" id="KW-1185">Reference proteome</keyword>
<dbReference type="EMBL" id="CP002452">
    <property type="protein sequence ID" value="ADV45885.1"/>
    <property type="molecule type" value="Genomic_DNA"/>
</dbReference>
<dbReference type="Pfam" id="PF01734">
    <property type="entry name" value="Patatin"/>
    <property type="match status" value="1"/>
</dbReference>
<dbReference type="SUPFAM" id="SSF52151">
    <property type="entry name" value="FabD/lysophospholipase-like"/>
    <property type="match status" value="1"/>
</dbReference>
<dbReference type="AlphaFoldDB" id="E6X1F2"/>
<organism evidence="6 7">
    <name type="scientific">Nitratifractor salsuginis (strain DSM 16511 / JCM 12458 / E9I37-1)</name>
    <dbReference type="NCBI Taxonomy" id="749222"/>
    <lineage>
        <taxon>Bacteria</taxon>
        <taxon>Pseudomonadati</taxon>
        <taxon>Campylobacterota</taxon>
        <taxon>Epsilonproteobacteria</taxon>
        <taxon>Campylobacterales</taxon>
        <taxon>Sulfurovaceae</taxon>
        <taxon>Nitratifractor</taxon>
    </lineage>
</organism>
<evidence type="ECO:0000256" key="4">
    <source>
        <dbReference type="PROSITE-ProRule" id="PRU01161"/>
    </source>
</evidence>
<keyword evidence="2 4" id="KW-0442">Lipid degradation</keyword>
<dbReference type="PROSITE" id="PS51635">
    <property type="entry name" value="PNPLA"/>
    <property type="match status" value="1"/>
</dbReference>
<evidence type="ECO:0000313" key="6">
    <source>
        <dbReference type="EMBL" id="ADV45885.1"/>
    </source>
</evidence>
<dbReference type="Gene3D" id="3.40.1090.10">
    <property type="entry name" value="Cytosolic phospholipase A2 catalytic domain"/>
    <property type="match status" value="2"/>
</dbReference>
<dbReference type="GO" id="GO:0016787">
    <property type="term" value="F:hydrolase activity"/>
    <property type="evidence" value="ECO:0007669"/>
    <property type="project" value="UniProtKB-UniRule"/>
</dbReference>
<feature type="short sequence motif" description="DGA/G" evidence="4">
    <location>
        <begin position="149"/>
        <end position="151"/>
    </location>
</feature>
<dbReference type="PANTHER" id="PTHR14226">
    <property type="entry name" value="NEUROPATHY TARGET ESTERASE/SWISS CHEESE D.MELANOGASTER"/>
    <property type="match status" value="1"/>
</dbReference>
<evidence type="ECO:0000256" key="1">
    <source>
        <dbReference type="ARBA" id="ARBA00022801"/>
    </source>
</evidence>
<evidence type="ECO:0000313" key="7">
    <source>
        <dbReference type="Proteomes" id="UP000008633"/>
    </source>
</evidence>
<gene>
    <name evidence="6" type="ordered locus">Nitsa_0617</name>
</gene>
<dbReference type="InterPro" id="IPR016035">
    <property type="entry name" value="Acyl_Trfase/lysoPLipase"/>
</dbReference>